<dbReference type="NCBIfam" id="TIGR02122">
    <property type="entry name" value="TRAP_TAXI"/>
    <property type="match status" value="1"/>
</dbReference>
<keyword evidence="2" id="KW-1185">Reference proteome</keyword>
<dbReference type="Gene3D" id="3.40.190.10">
    <property type="entry name" value="Periplasmic binding protein-like II"/>
    <property type="match status" value="2"/>
</dbReference>
<evidence type="ECO:0000313" key="1">
    <source>
        <dbReference type="EMBL" id="TDV44767.1"/>
    </source>
</evidence>
<protein>
    <recommendedName>
        <fullName evidence="3">TRAP transporter TAXI family solute receptor</fullName>
    </recommendedName>
</protein>
<sequence>MTLTRRTLCQAAVAAAAAALTGCGAQLYRGPDRDITIAGGLRGGFYLEVAQLLAHEVNAAEPGLHCTAVSTNGSKDNLEQIESGEAEIAVCQSDVALAAVTGTDPYRDVQSVAGIGRMYEDYLQLVVRADSGIESITDLAGARVSLGAKGSGTAMTGERLMAAATVAVRERNDTLEVAVDKVAAGEVEALLWSGGVPTPPIAELHREVGIRLLPLAKALPALRNTYDGAYQSVTIPATGYGHSGVDTIGVANLLVCGRSLPTDIAAAITAVVVGQAGRLVPPQAVGTQFLDRRALINLLGVPMHPGAVSAYRQLHG</sequence>
<dbReference type="InterPro" id="IPR011852">
    <property type="entry name" value="TRAP_TAXI"/>
</dbReference>
<dbReference type="EMBL" id="SOCP01000013">
    <property type="protein sequence ID" value="TDV44767.1"/>
    <property type="molecule type" value="Genomic_DNA"/>
</dbReference>
<dbReference type="SUPFAM" id="SSF53850">
    <property type="entry name" value="Periplasmic binding protein-like II"/>
    <property type="match status" value="1"/>
</dbReference>
<gene>
    <name evidence="1" type="ORF">CLV71_11325</name>
</gene>
<reference evidence="1 2" key="1">
    <citation type="submission" date="2019-03" db="EMBL/GenBank/DDBJ databases">
        <title>Genomic Encyclopedia of Archaeal and Bacterial Type Strains, Phase II (KMG-II): from individual species to whole genera.</title>
        <authorList>
            <person name="Goeker M."/>
        </authorList>
    </citation>
    <scope>NUCLEOTIDE SEQUENCE [LARGE SCALE GENOMIC DNA]</scope>
    <source>
        <strain evidence="1 2">DSM 45499</strain>
    </source>
</reference>
<dbReference type="Pfam" id="PF16868">
    <property type="entry name" value="NMT1_3"/>
    <property type="match status" value="1"/>
</dbReference>
<dbReference type="RefSeq" id="WP_133906366.1">
    <property type="nucleotide sequence ID" value="NZ_SOCP01000013.1"/>
</dbReference>
<dbReference type="PROSITE" id="PS51257">
    <property type="entry name" value="PROKAR_LIPOPROTEIN"/>
    <property type="match status" value="1"/>
</dbReference>
<evidence type="ECO:0008006" key="3">
    <source>
        <dbReference type="Google" id="ProtNLM"/>
    </source>
</evidence>
<proteinExistence type="predicted"/>
<dbReference type="PANTHER" id="PTHR42941:SF1">
    <property type="entry name" value="SLL1037 PROTEIN"/>
    <property type="match status" value="1"/>
</dbReference>
<comment type="caution">
    <text evidence="1">The sequence shown here is derived from an EMBL/GenBank/DDBJ whole genome shotgun (WGS) entry which is preliminary data.</text>
</comment>
<dbReference type="Proteomes" id="UP000294927">
    <property type="component" value="Unassembled WGS sequence"/>
</dbReference>
<dbReference type="AlphaFoldDB" id="A0A4R7V7E5"/>
<accession>A0A4R7V7E5</accession>
<dbReference type="PANTHER" id="PTHR42941">
    <property type="entry name" value="SLL1037 PROTEIN"/>
    <property type="match status" value="1"/>
</dbReference>
<organism evidence="1 2">
    <name type="scientific">Actinophytocola oryzae</name>
    <dbReference type="NCBI Taxonomy" id="502181"/>
    <lineage>
        <taxon>Bacteria</taxon>
        <taxon>Bacillati</taxon>
        <taxon>Actinomycetota</taxon>
        <taxon>Actinomycetes</taxon>
        <taxon>Pseudonocardiales</taxon>
        <taxon>Pseudonocardiaceae</taxon>
    </lineage>
</organism>
<evidence type="ECO:0000313" key="2">
    <source>
        <dbReference type="Proteomes" id="UP000294927"/>
    </source>
</evidence>
<dbReference type="OrthoDB" id="5582316at2"/>
<name>A0A4R7V7E5_9PSEU</name>